<comment type="caution">
    <text evidence="2">The sequence shown here is derived from an EMBL/GenBank/DDBJ whole genome shotgun (WGS) entry which is preliminary data.</text>
</comment>
<evidence type="ECO:0000313" key="2">
    <source>
        <dbReference type="EMBL" id="KAF0041645.1"/>
    </source>
</evidence>
<sequence length="117" mass="13509">MFWSEDDGSDGETKMCVQQNEVEVRFRERRRLRSHEHFVLIIVHKLRLQRGNETSSQRLNQLTRERVTGGAGSDPLESLMDQNVGQRRSFVNQTQSDGTKSPTRSESVHDVSEDPRP</sequence>
<feature type="compositionally biased region" description="Polar residues" evidence="1">
    <location>
        <begin position="80"/>
        <end position="105"/>
    </location>
</feature>
<feature type="compositionally biased region" description="Polar residues" evidence="1">
    <location>
        <begin position="51"/>
        <end position="62"/>
    </location>
</feature>
<gene>
    <name evidence="2" type="ORF">F2P81_005177</name>
</gene>
<dbReference type="AlphaFoldDB" id="A0A6A4T8X2"/>
<evidence type="ECO:0000313" key="3">
    <source>
        <dbReference type="Proteomes" id="UP000438429"/>
    </source>
</evidence>
<dbReference type="Proteomes" id="UP000438429">
    <property type="component" value="Unassembled WGS sequence"/>
</dbReference>
<feature type="region of interest" description="Disordered" evidence="1">
    <location>
        <begin position="50"/>
        <end position="117"/>
    </location>
</feature>
<reference evidence="2 3" key="1">
    <citation type="submission" date="2019-06" db="EMBL/GenBank/DDBJ databases">
        <title>Draft genomes of female and male turbot (Scophthalmus maximus).</title>
        <authorList>
            <person name="Xu H."/>
            <person name="Xu X.-W."/>
            <person name="Shao C."/>
            <person name="Chen S."/>
        </authorList>
    </citation>
    <scope>NUCLEOTIDE SEQUENCE [LARGE SCALE GENOMIC DNA]</scope>
    <source>
        <strain evidence="2">Ysfricsl-2016a</strain>
        <tissue evidence="2">Blood</tissue>
    </source>
</reference>
<dbReference type="EMBL" id="VEVO01000005">
    <property type="protein sequence ID" value="KAF0041645.1"/>
    <property type="molecule type" value="Genomic_DNA"/>
</dbReference>
<organism evidence="2 3">
    <name type="scientific">Scophthalmus maximus</name>
    <name type="common">Turbot</name>
    <name type="synonym">Psetta maxima</name>
    <dbReference type="NCBI Taxonomy" id="52904"/>
    <lineage>
        <taxon>Eukaryota</taxon>
        <taxon>Metazoa</taxon>
        <taxon>Chordata</taxon>
        <taxon>Craniata</taxon>
        <taxon>Vertebrata</taxon>
        <taxon>Euteleostomi</taxon>
        <taxon>Actinopterygii</taxon>
        <taxon>Neopterygii</taxon>
        <taxon>Teleostei</taxon>
        <taxon>Neoteleostei</taxon>
        <taxon>Acanthomorphata</taxon>
        <taxon>Carangaria</taxon>
        <taxon>Pleuronectiformes</taxon>
        <taxon>Pleuronectoidei</taxon>
        <taxon>Scophthalmidae</taxon>
        <taxon>Scophthalmus</taxon>
    </lineage>
</organism>
<evidence type="ECO:0000256" key="1">
    <source>
        <dbReference type="SAM" id="MobiDB-lite"/>
    </source>
</evidence>
<accession>A0A6A4T8X2</accession>
<name>A0A6A4T8X2_SCOMX</name>
<feature type="compositionally biased region" description="Basic and acidic residues" evidence="1">
    <location>
        <begin position="106"/>
        <end position="117"/>
    </location>
</feature>
<proteinExistence type="predicted"/>
<protein>
    <submittedName>
        <fullName evidence="2">Uncharacterized protein</fullName>
    </submittedName>
</protein>